<keyword evidence="1" id="KW-1133">Transmembrane helix</keyword>
<dbReference type="EMBL" id="MH817999">
    <property type="protein sequence ID" value="AYJ72855.1"/>
    <property type="molecule type" value="Genomic_DNA"/>
</dbReference>
<gene>
    <name evidence="2" type="ORF">CPT_Seifer_073</name>
</gene>
<keyword evidence="3" id="KW-1185">Reference proteome</keyword>
<name>A0A3B8E4B8_9CAUD</name>
<sequence length="66" mass="7716">MMMTIIFIGYFIIGVYIGADVRRVLKRCRIERRPCFGRMTIYLRERKTGRLIGCSNNIFTLILQGA</sequence>
<feature type="transmembrane region" description="Helical" evidence="1">
    <location>
        <begin position="6"/>
        <end position="25"/>
    </location>
</feature>
<protein>
    <submittedName>
        <fullName evidence="2">Putative membrane protein</fullName>
    </submittedName>
</protein>
<organism evidence="2 3">
    <name type="scientific">Klebsiella phage Seifer</name>
    <dbReference type="NCBI Taxonomy" id="2315475"/>
    <lineage>
        <taxon>Viruses</taxon>
        <taxon>Duplodnaviria</taxon>
        <taxon>Heunggongvirae</taxon>
        <taxon>Uroviricota</taxon>
        <taxon>Caudoviricetes</taxon>
        <taxon>Casjensviridae</taxon>
        <taxon>Yonseivirus</taxon>
        <taxon>Yonseivirus seifer</taxon>
    </lineage>
</organism>
<keyword evidence="1" id="KW-0812">Transmembrane</keyword>
<proteinExistence type="predicted"/>
<reference evidence="3" key="1">
    <citation type="submission" date="2018-08" db="EMBL/GenBank/DDBJ databases">
        <title>Complete Genome of Klebsiella pneumoniae Siphophage Seifer.</title>
        <authorList>
            <person name="Salazar A.J."/>
            <person name="Lessor L."/>
            <person name="O'Leary C.J."/>
            <person name="Gill J."/>
            <person name="Liu M."/>
        </authorList>
    </citation>
    <scope>NUCLEOTIDE SEQUENCE [LARGE SCALE GENOMIC DNA]</scope>
</reference>
<evidence type="ECO:0000256" key="1">
    <source>
        <dbReference type="SAM" id="Phobius"/>
    </source>
</evidence>
<dbReference type="Proteomes" id="UP000282620">
    <property type="component" value="Segment"/>
</dbReference>
<evidence type="ECO:0000313" key="3">
    <source>
        <dbReference type="Proteomes" id="UP000282620"/>
    </source>
</evidence>
<keyword evidence="1" id="KW-0472">Membrane</keyword>
<accession>A0A3B8E4B8</accession>
<evidence type="ECO:0000313" key="2">
    <source>
        <dbReference type="EMBL" id="AYJ72855.1"/>
    </source>
</evidence>